<dbReference type="InterPro" id="IPR016186">
    <property type="entry name" value="C-type_lectin-like/link_sf"/>
</dbReference>
<reference evidence="4" key="1">
    <citation type="submission" date="2017-02" db="UniProtKB">
        <authorList>
            <consortium name="WormBaseParasite"/>
        </authorList>
    </citation>
    <scope>IDENTIFICATION</scope>
</reference>
<dbReference type="AlphaFoldDB" id="A0A0N4YJL2"/>
<evidence type="ECO:0000313" key="4">
    <source>
        <dbReference type="WBParaSite" id="NBR_0001716201-mRNA-1"/>
    </source>
</evidence>
<organism evidence="4">
    <name type="scientific">Nippostrongylus brasiliensis</name>
    <name type="common">Rat hookworm</name>
    <dbReference type="NCBI Taxonomy" id="27835"/>
    <lineage>
        <taxon>Eukaryota</taxon>
        <taxon>Metazoa</taxon>
        <taxon>Ecdysozoa</taxon>
        <taxon>Nematoda</taxon>
        <taxon>Chromadorea</taxon>
        <taxon>Rhabditida</taxon>
        <taxon>Rhabditina</taxon>
        <taxon>Rhabditomorpha</taxon>
        <taxon>Strongyloidea</taxon>
        <taxon>Heligmosomidae</taxon>
        <taxon>Nippostrongylus</taxon>
    </lineage>
</organism>
<dbReference type="InterPro" id="IPR016187">
    <property type="entry name" value="CTDL_fold"/>
</dbReference>
<dbReference type="InterPro" id="IPR050111">
    <property type="entry name" value="C-type_lectin/snaclec_domain"/>
</dbReference>
<proteinExistence type="predicted"/>
<dbReference type="WBParaSite" id="NBR_0001716201-mRNA-1">
    <property type="protein sequence ID" value="NBR_0001716201-mRNA-1"/>
    <property type="gene ID" value="NBR_0001716201"/>
</dbReference>
<reference evidence="2 3" key="2">
    <citation type="submission" date="2018-11" db="EMBL/GenBank/DDBJ databases">
        <authorList>
            <consortium name="Pathogen Informatics"/>
        </authorList>
    </citation>
    <scope>NUCLEOTIDE SEQUENCE [LARGE SCALE GENOMIC DNA]</scope>
</reference>
<feature type="domain" description="C-type lectin" evidence="1">
    <location>
        <begin position="25"/>
        <end position="130"/>
    </location>
</feature>
<evidence type="ECO:0000313" key="2">
    <source>
        <dbReference type="EMBL" id="VDL80776.1"/>
    </source>
</evidence>
<accession>A0A0N4YJL2</accession>
<dbReference type="CDD" id="cd00037">
    <property type="entry name" value="CLECT"/>
    <property type="match status" value="1"/>
</dbReference>
<dbReference type="PROSITE" id="PS50041">
    <property type="entry name" value="C_TYPE_LECTIN_2"/>
    <property type="match status" value="1"/>
</dbReference>
<dbReference type="InterPro" id="IPR001304">
    <property type="entry name" value="C-type_lectin-like"/>
</dbReference>
<dbReference type="Pfam" id="PF00059">
    <property type="entry name" value="Lectin_C"/>
    <property type="match status" value="1"/>
</dbReference>
<evidence type="ECO:0000313" key="3">
    <source>
        <dbReference type="Proteomes" id="UP000271162"/>
    </source>
</evidence>
<dbReference type="Proteomes" id="UP000271162">
    <property type="component" value="Unassembled WGS sequence"/>
</dbReference>
<dbReference type="EMBL" id="UYSL01022590">
    <property type="protein sequence ID" value="VDL80776.1"/>
    <property type="molecule type" value="Genomic_DNA"/>
</dbReference>
<dbReference type="SUPFAM" id="SSF56436">
    <property type="entry name" value="C-type lectin-like"/>
    <property type="match status" value="1"/>
</dbReference>
<sequence>MSFQEHALAAALRDLQQPKQPLSVCTAMSRDDAKKHCESMNATMPIIRNKAENDFISLLIRSGPGEPVQRSTLWIGLKRDRSHRRMHFAWDNGDDGNFEGWARGEPNDWGGSEDCVQVSLSVEHYHCSPW</sequence>
<protein>
    <submittedName>
        <fullName evidence="4">C-type lectin domain-containing protein</fullName>
    </submittedName>
</protein>
<dbReference type="Gene3D" id="3.10.100.10">
    <property type="entry name" value="Mannose-Binding Protein A, subunit A"/>
    <property type="match status" value="1"/>
</dbReference>
<dbReference type="SMART" id="SM00034">
    <property type="entry name" value="CLECT"/>
    <property type="match status" value="1"/>
</dbReference>
<evidence type="ECO:0000259" key="1">
    <source>
        <dbReference type="PROSITE" id="PS50041"/>
    </source>
</evidence>
<name>A0A0N4YJL2_NIPBR</name>
<dbReference type="PANTHER" id="PTHR22803">
    <property type="entry name" value="MANNOSE, PHOSPHOLIPASE, LECTIN RECEPTOR RELATED"/>
    <property type="match status" value="1"/>
</dbReference>
<keyword evidence="3" id="KW-1185">Reference proteome</keyword>
<gene>
    <name evidence="2" type="ORF">NBR_LOCUS17163</name>
</gene>